<dbReference type="CDD" id="cd00067">
    <property type="entry name" value="GAL4"/>
    <property type="match status" value="1"/>
</dbReference>
<keyword evidence="1" id="KW-0479">Metal-binding</keyword>
<evidence type="ECO:0000256" key="5">
    <source>
        <dbReference type="ARBA" id="ARBA00023242"/>
    </source>
</evidence>
<keyword evidence="9" id="KW-1185">Reference proteome</keyword>
<feature type="domain" description="Zn(2)-C6 fungal-type" evidence="7">
    <location>
        <begin position="19"/>
        <end position="49"/>
    </location>
</feature>
<evidence type="ECO:0000256" key="2">
    <source>
        <dbReference type="ARBA" id="ARBA00022833"/>
    </source>
</evidence>
<keyword evidence="4" id="KW-0804">Transcription</keyword>
<dbReference type="InterPro" id="IPR036864">
    <property type="entry name" value="Zn2-C6_fun-type_DNA-bd_sf"/>
</dbReference>
<reference evidence="8" key="2">
    <citation type="submission" date="2023-06" db="EMBL/GenBank/DDBJ databases">
        <authorList>
            <consortium name="Lawrence Berkeley National Laboratory"/>
            <person name="Haridas S."/>
            <person name="Hensen N."/>
            <person name="Bonometti L."/>
            <person name="Westerberg I."/>
            <person name="Brannstrom I.O."/>
            <person name="Guillou S."/>
            <person name="Cros-Aarteil S."/>
            <person name="Calhoun S."/>
            <person name="Kuo A."/>
            <person name="Mondo S."/>
            <person name="Pangilinan J."/>
            <person name="Riley R."/>
            <person name="Labutti K."/>
            <person name="Andreopoulos B."/>
            <person name="Lipzen A."/>
            <person name="Chen C."/>
            <person name="Yanf M."/>
            <person name="Daum C."/>
            <person name="Ng V."/>
            <person name="Clum A."/>
            <person name="Steindorff A."/>
            <person name="Ohm R."/>
            <person name="Martin F."/>
            <person name="Silar P."/>
            <person name="Natvig D."/>
            <person name="Lalanne C."/>
            <person name="Gautier V."/>
            <person name="Ament-Velasquez S.L."/>
            <person name="Kruys A."/>
            <person name="Hutchinson M.I."/>
            <person name="Powell A.J."/>
            <person name="Barry K."/>
            <person name="Miller A.N."/>
            <person name="Grigoriev I.V."/>
            <person name="Debuchy R."/>
            <person name="Gladieux P."/>
            <person name="Thoren M.H."/>
            <person name="Johannesson H."/>
        </authorList>
    </citation>
    <scope>NUCLEOTIDE SEQUENCE</scope>
    <source>
        <strain evidence="8">CBS 118394</strain>
    </source>
</reference>
<feature type="region of interest" description="Disordered" evidence="6">
    <location>
        <begin position="145"/>
        <end position="165"/>
    </location>
</feature>
<dbReference type="GO" id="GO:0008270">
    <property type="term" value="F:zinc ion binding"/>
    <property type="evidence" value="ECO:0007669"/>
    <property type="project" value="InterPro"/>
</dbReference>
<evidence type="ECO:0000256" key="6">
    <source>
        <dbReference type="SAM" id="MobiDB-lite"/>
    </source>
</evidence>
<dbReference type="Pfam" id="PF00172">
    <property type="entry name" value="Zn_clus"/>
    <property type="match status" value="1"/>
</dbReference>
<evidence type="ECO:0000256" key="3">
    <source>
        <dbReference type="ARBA" id="ARBA00023015"/>
    </source>
</evidence>
<keyword evidence="5" id="KW-0539">Nucleus</keyword>
<keyword evidence="2" id="KW-0862">Zinc</keyword>
<dbReference type="PANTHER" id="PTHR47660">
    <property type="entry name" value="TRANSCRIPTION FACTOR WITH C2H2 AND ZN(2)-CYS(6) DNA BINDING DOMAIN (EUROFUNG)-RELATED-RELATED"/>
    <property type="match status" value="1"/>
</dbReference>
<protein>
    <recommendedName>
        <fullName evidence="7">Zn(2)-C6 fungal-type domain-containing protein</fullName>
    </recommendedName>
</protein>
<keyword evidence="3" id="KW-0805">Transcription regulation</keyword>
<accession>A0AAE0M4S2</accession>
<organism evidence="8 9">
    <name type="scientific">Apodospora peruviana</name>
    <dbReference type="NCBI Taxonomy" id="516989"/>
    <lineage>
        <taxon>Eukaryota</taxon>
        <taxon>Fungi</taxon>
        <taxon>Dikarya</taxon>
        <taxon>Ascomycota</taxon>
        <taxon>Pezizomycotina</taxon>
        <taxon>Sordariomycetes</taxon>
        <taxon>Sordariomycetidae</taxon>
        <taxon>Sordariales</taxon>
        <taxon>Lasiosphaeriaceae</taxon>
        <taxon>Apodospora</taxon>
    </lineage>
</organism>
<evidence type="ECO:0000313" key="9">
    <source>
        <dbReference type="Proteomes" id="UP001283341"/>
    </source>
</evidence>
<proteinExistence type="predicted"/>
<dbReference type="SMART" id="SM00066">
    <property type="entry name" value="GAL4"/>
    <property type="match status" value="1"/>
</dbReference>
<name>A0AAE0M4S2_9PEZI</name>
<dbReference type="SUPFAM" id="SSF57701">
    <property type="entry name" value="Zn2/Cys6 DNA-binding domain"/>
    <property type="match status" value="1"/>
</dbReference>
<evidence type="ECO:0000256" key="1">
    <source>
        <dbReference type="ARBA" id="ARBA00022723"/>
    </source>
</evidence>
<dbReference type="InterPro" id="IPR001138">
    <property type="entry name" value="Zn2Cys6_DnaBD"/>
</dbReference>
<evidence type="ECO:0000259" key="7">
    <source>
        <dbReference type="PROSITE" id="PS50048"/>
    </source>
</evidence>
<reference evidence="8" key="1">
    <citation type="journal article" date="2023" name="Mol. Phylogenet. Evol.">
        <title>Genome-scale phylogeny and comparative genomics of the fungal order Sordariales.</title>
        <authorList>
            <person name="Hensen N."/>
            <person name="Bonometti L."/>
            <person name="Westerberg I."/>
            <person name="Brannstrom I.O."/>
            <person name="Guillou S."/>
            <person name="Cros-Aarteil S."/>
            <person name="Calhoun S."/>
            <person name="Haridas S."/>
            <person name="Kuo A."/>
            <person name="Mondo S."/>
            <person name="Pangilinan J."/>
            <person name="Riley R."/>
            <person name="LaButti K."/>
            <person name="Andreopoulos B."/>
            <person name="Lipzen A."/>
            <person name="Chen C."/>
            <person name="Yan M."/>
            <person name="Daum C."/>
            <person name="Ng V."/>
            <person name="Clum A."/>
            <person name="Steindorff A."/>
            <person name="Ohm R.A."/>
            <person name="Martin F."/>
            <person name="Silar P."/>
            <person name="Natvig D.O."/>
            <person name="Lalanne C."/>
            <person name="Gautier V."/>
            <person name="Ament-Velasquez S.L."/>
            <person name="Kruys A."/>
            <person name="Hutchinson M.I."/>
            <person name="Powell A.J."/>
            <person name="Barry K."/>
            <person name="Miller A.N."/>
            <person name="Grigoriev I.V."/>
            <person name="Debuchy R."/>
            <person name="Gladieux P."/>
            <person name="Hiltunen Thoren M."/>
            <person name="Johannesson H."/>
        </authorList>
    </citation>
    <scope>NUCLEOTIDE SEQUENCE</scope>
    <source>
        <strain evidence="8">CBS 118394</strain>
    </source>
</reference>
<comment type="caution">
    <text evidence="8">The sequence shown here is derived from an EMBL/GenBank/DDBJ whole genome shotgun (WGS) entry which is preliminary data.</text>
</comment>
<dbReference type="GO" id="GO:0000981">
    <property type="term" value="F:DNA-binding transcription factor activity, RNA polymerase II-specific"/>
    <property type="evidence" value="ECO:0007669"/>
    <property type="project" value="InterPro"/>
</dbReference>
<evidence type="ECO:0000256" key="4">
    <source>
        <dbReference type="ARBA" id="ARBA00023163"/>
    </source>
</evidence>
<dbReference type="AlphaFoldDB" id="A0AAE0M4S2"/>
<sequence length="503" mass="56141">MSKSLSAMERGNPPPRRKSCAACIKAKRRCTLEIPACLRCSQRQLDCKYAPGSTAPKKPAPRHQYPAHNIQEQLNTTITAKPATNVALEMHIPSIAGEWTMAANLGIGMEEDNLPLDLTSHPPPLDSCSISMTDLLLEDISRADGDNQHASQPMEGMSTSESTPPGLTVSDATALGQFYMPLSFPLDTPQHQDFVQFALKTRLQYAIDKITAASRQMVTENQTPWCHPHLYEFHMPRSMEDAQSSCALYMAKNPVNSQVILRAIDNRARELGASPMPRDALEILARTQALLLYHIMRLFDSDIRARSTAEAATQQLEDAADALALHPAFGDSGTIDMNNDGTTPTPADLQYYSQYTASNKNNDSNSTTSVTDPPPPVYLLNQRRRKFWDAWVFQESARRTWMIVFFLGQMYRLIKGNVPLQCDGKLTLHPFTLSAHLWMATDALGFATAWRTKEHFFVRNANFCNTFDHANGDDIDVFGKILITTLIGIDETKHWLRTRGGDL</sequence>
<gene>
    <name evidence="8" type="ORF">B0H66DRAFT_253510</name>
</gene>
<dbReference type="PROSITE" id="PS50048">
    <property type="entry name" value="ZN2_CY6_FUNGAL_2"/>
    <property type="match status" value="1"/>
</dbReference>
<dbReference type="Gene3D" id="4.10.240.10">
    <property type="entry name" value="Zn(2)-C6 fungal-type DNA-binding domain"/>
    <property type="match status" value="1"/>
</dbReference>
<dbReference type="EMBL" id="JAUEDM010000004">
    <property type="protein sequence ID" value="KAK3318950.1"/>
    <property type="molecule type" value="Genomic_DNA"/>
</dbReference>
<dbReference type="PANTHER" id="PTHR47660:SF3">
    <property type="entry name" value="FINGER DOMAIN PROTEIN, PUTATIVE (AFU_ORTHOLOGUE AFUA_4G03310)-RELATED"/>
    <property type="match status" value="1"/>
</dbReference>
<dbReference type="Proteomes" id="UP001283341">
    <property type="component" value="Unassembled WGS sequence"/>
</dbReference>
<evidence type="ECO:0000313" key="8">
    <source>
        <dbReference type="EMBL" id="KAK3318950.1"/>
    </source>
</evidence>